<dbReference type="InterPro" id="IPR036388">
    <property type="entry name" value="WH-like_DNA-bd_sf"/>
</dbReference>
<dbReference type="InterPro" id="IPR003783">
    <property type="entry name" value="Regulatory_RecX"/>
</dbReference>
<evidence type="ECO:0000256" key="2">
    <source>
        <dbReference type="ARBA" id="ARBA00009695"/>
    </source>
</evidence>
<evidence type="ECO:0000259" key="6">
    <source>
        <dbReference type="Pfam" id="PF21981"/>
    </source>
</evidence>
<comment type="similarity">
    <text evidence="2 5">Belongs to the RecX family.</text>
</comment>
<keyword evidence="4 5" id="KW-0963">Cytoplasm</keyword>
<dbReference type="Pfam" id="PF21982">
    <property type="entry name" value="RecX_HTH1"/>
    <property type="match status" value="1"/>
</dbReference>
<dbReference type="Gene3D" id="1.10.10.10">
    <property type="entry name" value="Winged helix-like DNA-binding domain superfamily/Winged helix DNA-binding domain"/>
    <property type="match status" value="3"/>
</dbReference>
<dbReference type="Pfam" id="PF21981">
    <property type="entry name" value="RecX_HTH3"/>
    <property type="match status" value="1"/>
</dbReference>
<proteinExistence type="inferred from homology"/>
<evidence type="ECO:0000256" key="5">
    <source>
        <dbReference type="HAMAP-Rule" id="MF_01114"/>
    </source>
</evidence>
<dbReference type="InterPro" id="IPR053926">
    <property type="entry name" value="RecX_HTH_1st"/>
</dbReference>
<dbReference type="PANTHER" id="PTHR33602">
    <property type="entry name" value="REGULATORY PROTEIN RECX FAMILY PROTEIN"/>
    <property type="match status" value="1"/>
</dbReference>
<comment type="caution">
    <text evidence="8">The sequence shown here is derived from an EMBL/GenBank/DDBJ whole genome shotgun (WGS) entry which is preliminary data.</text>
</comment>
<evidence type="ECO:0000313" key="9">
    <source>
        <dbReference type="Proteomes" id="UP001595962"/>
    </source>
</evidence>
<evidence type="ECO:0000259" key="7">
    <source>
        <dbReference type="Pfam" id="PF21982"/>
    </source>
</evidence>
<evidence type="ECO:0000256" key="1">
    <source>
        <dbReference type="ARBA" id="ARBA00004496"/>
    </source>
</evidence>
<accession>A0ABV9JLU3</accession>
<protein>
    <recommendedName>
        <fullName evidence="3 5">Regulatory protein RecX</fullName>
    </recommendedName>
</protein>
<dbReference type="PANTHER" id="PTHR33602:SF1">
    <property type="entry name" value="REGULATORY PROTEIN RECX FAMILY PROTEIN"/>
    <property type="match status" value="1"/>
</dbReference>
<dbReference type="EMBL" id="JBHSGB010000009">
    <property type="protein sequence ID" value="MFC4655221.1"/>
    <property type="molecule type" value="Genomic_DNA"/>
</dbReference>
<dbReference type="RefSeq" id="WP_377333641.1">
    <property type="nucleotide sequence ID" value="NZ_JBHSGB010000009.1"/>
</dbReference>
<feature type="domain" description="RecX third three-helical" evidence="6">
    <location>
        <begin position="107"/>
        <end position="149"/>
    </location>
</feature>
<name>A0ABV9JLU3_9GAMM</name>
<sequence length="153" mass="17818">MQPSNTALSEAELKSYLLGLLARRDYSERELAQKLRQKQVAPEVSETLLLWLKGRGYQSNSRYARQLIQAKVHKGYGWFYINQLCAEQGLEKSLVQAVLDELNVDWLSVALEAYQKKYADKPIADYQDKLKRMRYLQSRGFDGQVIQQLFKQL</sequence>
<reference evidence="9" key="1">
    <citation type="journal article" date="2019" name="Int. J. Syst. Evol. Microbiol.">
        <title>The Global Catalogue of Microorganisms (GCM) 10K type strain sequencing project: providing services to taxonomists for standard genome sequencing and annotation.</title>
        <authorList>
            <consortium name="The Broad Institute Genomics Platform"/>
            <consortium name="The Broad Institute Genome Sequencing Center for Infectious Disease"/>
            <person name="Wu L."/>
            <person name="Ma J."/>
        </authorList>
    </citation>
    <scope>NUCLEOTIDE SEQUENCE [LARGE SCALE GENOMIC DNA]</scope>
    <source>
        <strain evidence="9">DT28</strain>
    </source>
</reference>
<keyword evidence="9" id="KW-1185">Reference proteome</keyword>
<gene>
    <name evidence="5" type="primary">recX</name>
    <name evidence="8" type="ORF">ACFO3I_09365</name>
</gene>
<evidence type="ECO:0000256" key="3">
    <source>
        <dbReference type="ARBA" id="ARBA00018111"/>
    </source>
</evidence>
<comment type="function">
    <text evidence="5">Modulates RecA activity.</text>
</comment>
<dbReference type="InterPro" id="IPR053925">
    <property type="entry name" value="RecX_HTH_3rd"/>
</dbReference>
<dbReference type="Proteomes" id="UP001595962">
    <property type="component" value="Unassembled WGS sequence"/>
</dbReference>
<dbReference type="HAMAP" id="MF_01114">
    <property type="entry name" value="RecX"/>
    <property type="match status" value="1"/>
</dbReference>
<evidence type="ECO:0000313" key="8">
    <source>
        <dbReference type="EMBL" id="MFC4655221.1"/>
    </source>
</evidence>
<evidence type="ECO:0000256" key="4">
    <source>
        <dbReference type="ARBA" id="ARBA00022490"/>
    </source>
</evidence>
<feature type="domain" description="RecX first three-helical" evidence="7">
    <location>
        <begin position="15"/>
        <end position="48"/>
    </location>
</feature>
<comment type="subcellular location">
    <subcellularLocation>
        <location evidence="1 5">Cytoplasm</location>
    </subcellularLocation>
</comment>
<organism evidence="8 9">
    <name type="scientific">Rheinheimera marina</name>
    <dbReference type="NCBI Taxonomy" id="1774958"/>
    <lineage>
        <taxon>Bacteria</taxon>
        <taxon>Pseudomonadati</taxon>
        <taxon>Pseudomonadota</taxon>
        <taxon>Gammaproteobacteria</taxon>
        <taxon>Chromatiales</taxon>
        <taxon>Chromatiaceae</taxon>
        <taxon>Rheinheimera</taxon>
    </lineage>
</organism>